<dbReference type="GO" id="GO:0048038">
    <property type="term" value="F:quinone binding"/>
    <property type="evidence" value="ECO:0007669"/>
    <property type="project" value="UniProtKB-KW"/>
</dbReference>
<dbReference type="Gene3D" id="1.20.58.1610">
    <property type="entry name" value="NADH:ubiquinone/plastoquinone oxidoreductase, chain 3"/>
    <property type="match status" value="1"/>
</dbReference>
<dbReference type="Proteomes" id="UP000056466">
    <property type="component" value="Chromosome"/>
</dbReference>
<name>A0A0K2BLI7_9GAMM</name>
<organism evidence="14 15">
    <name type="scientific">Candidatus Palibaumannia cicadellinicola</name>
    <dbReference type="NCBI Taxonomy" id="186490"/>
    <lineage>
        <taxon>Bacteria</taxon>
        <taxon>Pseudomonadati</taxon>
        <taxon>Pseudomonadota</taxon>
        <taxon>Gammaproteobacteria</taxon>
        <taxon>Candidatus Palibaumannia</taxon>
    </lineage>
</organism>
<dbReference type="AlphaFoldDB" id="A0A0K2BLI7"/>
<feature type="transmembrane region" description="Helical" evidence="12">
    <location>
        <begin position="94"/>
        <end position="117"/>
    </location>
</feature>
<keyword evidence="4 12" id="KW-1003">Cell membrane</keyword>
<feature type="transmembrane region" description="Helical" evidence="12">
    <location>
        <begin position="67"/>
        <end position="88"/>
    </location>
</feature>
<protein>
    <recommendedName>
        <fullName evidence="12">NADH-quinone oxidoreductase subunit A</fullName>
        <ecNumber evidence="12">7.1.1.-</ecNumber>
    </recommendedName>
    <alternativeName>
        <fullName evidence="12">NADH dehydrogenase I subunit A</fullName>
    </alternativeName>
    <alternativeName>
        <fullName evidence="12">NDH-1 subunit A</fullName>
    </alternativeName>
    <alternativeName>
        <fullName evidence="12">NUO1</fullName>
    </alternativeName>
</protein>
<dbReference type="GO" id="GO:0030964">
    <property type="term" value="C:NADH dehydrogenase complex"/>
    <property type="evidence" value="ECO:0007669"/>
    <property type="project" value="TreeGrafter"/>
</dbReference>
<gene>
    <name evidence="12 14" type="primary">nuoA</name>
    <name evidence="14" type="ORF">AB162_329</name>
</gene>
<keyword evidence="9 12" id="KW-0520">NAD</keyword>
<evidence type="ECO:0000256" key="2">
    <source>
        <dbReference type="ARBA" id="ARBA00008472"/>
    </source>
</evidence>
<dbReference type="PANTHER" id="PTHR11058">
    <property type="entry name" value="NADH-UBIQUINONE OXIDOREDUCTASE CHAIN 3"/>
    <property type="match status" value="1"/>
</dbReference>
<proteinExistence type="inferred from homology"/>
<dbReference type="InterPro" id="IPR023043">
    <property type="entry name" value="NAD(P)H_OxRDtase_bac/plastid"/>
</dbReference>
<reference evidence="14 15" key="1">
    <citation type="submission" date="2015-06" db="EMBL/GenBank/DDBJ databases">
        <title>Lineage-specific patterns of genome deterioration in obligate symbionts.</title>
        <authorList>
            <person name="Bennett G.M."/>
            <person name="McCutcheon J.P."/>
            <person name="McDonald B.R."/>
            <person name="Moran N.A."/>
        </authorList>
    </citation>
    <scope>NUCLEOTIDE SEQUENCE [LARGE SCALE GENOMIC DNA]</scope>
    <source>
        <strain evidence="14 15">B-GSS</strain>
    </source>
</reference>
<evidence type="ECO:0000313" key="14">
    <source>
        <dbReference type="EMBL" id="AKZ65923.1"/>
    </source>
</evidence>
<evidence type="ECO:0000256" key="5">
    <source>
        <dbReference type="ARBA" id="ARBA00022692"/>
    </source>
</evidence>
<evidence type="ECO:0000256" key="4">
    <source>
        <dbReference type="ARBA" id="ARBA00022475"/>
    </source>
</evidence>
<dbReference type="KEGG" id="bcig:AB162_329"/>
<dbReference type="InterPro" id="IPR000440">
    <property type="entry name" value="NADH_UbQ/plastoQ_OxRdtase_su3"/>
</dbReference>
<keyword evidence="11 12" id="KW-0472">Membrane</keyword>
<evidence type="ECO:0000256" key="9">
    <source>
        <dbReference type="ARBA" id="ARBA00023027"/>
    </source>
</evidence>
<feature type="transmembrane region" description="Helical" evidence="12">
    <location>
        <begin position="6"/>
        <end position="33"/>
    </location>
</feature>
<evidence type="ECO:0000256" key="1">
    <source>
        <dbReference type="ARBA" id="ARBA00004141"/>
    </source>
</evidence>
<comment type="subcellular location">
    <subcellularLocation>
        <location evidence="12 13">Cell membrane</location>
        <topology evidence="12 13">Multi-pass membrane protein</topology>
    </subcellularLocation>
    <subcellularLocation>
        <location evidence="1">Membrane</location>
        <topology evidence="1">Multi-pass membrane protein</topology>
    </subcellularLocation>
</comment>
<evidence type="ECO:0000313" key="15">
    <source>
        <dbReference type="Proteomes" id="UP000056466"/>
    </source>
</evidence>
<dbReference type="OrthoDB" id="9791970at2"/>
<dbReference type="RefSeq" id="WP_053096894.1">
    <property type="nucleotide sequence ID" value="NZ_CP011787.1"/>
</dbReference>
<keyword evidence="6 12" id="KW-0874">Quinone</keyword>
<dbReference type="Pfam" id="PF00507">
    <property type="entry name" value="Oxidored_q4"/>
    <property type="match status" value="1"/>
</dbReference>
<accession>A0A0K2BLI7</accession>
<dbReference type="EMBL" id="CP011787">
    <property type="protein sequence ID" value="AKZ65923.1"/>
    <property type="molecule type" value="Genomic_DNA"/>
</dbReference>
<comment type="catalytic activity">
    <reaction evidence="12 13">
        <text>a quinone + NADH + 5 H(+)(in) = a quinol + NAD(+) + 4 H(+)(out)</text>
        <dbReference type="Rhea" id="RHEA:57888"/>
        <dbReference type="ChEBI" id="CHEBI:15378"/>
        <dbReference type="ChEBI" id="CHEBI:24646"/>
        <dbReference type="ChEBI" id="CHEBI:57540"/>
        <dbReference type="ChEBI" id="CHEBI:57945"/>
        <dbReference type="ChEBI" id="CHEBI:132124"/>
    </reaction>
</comment>
<keyword evidence="14" id="KW-0560">Oxidoreductase</keyword>
<keyword evidence="3 12" id="KW-0813">Transport</keyword>
<dbReference type="PATRIC" id="fig|186490.8.peg.311"/>
<evidence type="ECO:0000256" key="7">
    <source>
        <dbReference type="ARBA" id="ARBA00022967"/>
    </source>
</evidence>
<dbReference type="GO" id="GO:0005886">
    <property type="term" value="C:plasma membrane"/>
    <property type="evidence" value="ECO:0007669"/>
    <property type="project" value="UniProtKB-SubCell"/>
</dbReference>
<evidence type="ECO:0000256" key="6">
    <source>
        <dbReference type="ARBA" id="ARBA00022719"/>
    </source>
</evidence>
<evidence type="ECO:0000256" key="8">
    <source>
        <dbReference type="ARBA" id="ARBA00022989"/>
    </source>
</evidence>
<keyword evidence="10 12" id="KW-0830">Ubiquinone</keyword>
<keyword evidence="5 12" id="KW-0812">Transmembrane</keyword>
<evidence type="ECO:0000256" key="3">
    <source>
        <dbReference type="ARBA" id="ARBA00022448"/>
    </source>
</evidence>
<evidence type="ECO:0000256" key="13">
    <source>
        <dbReference type="RuleBase" id="RU003639"/>
    </source>
</evidence>
<dbReference type="GO" id="GO:0050136">
    <property type="term" value="F:NADH dehydrogenase (quinone) (non-electrogenic) activity"/>
    <property type="evidence" value="ECO:0007669"/>
    <property type="project" value="UniProtKB-UniRule"/>
</dbReference>
<keyword evidence="7 12" id="KW-1278">Translocase</keyword>
<dbReference type="InterPro" id="IPR038430">
    <property type="entry name" value="NDAH_ubi_oxred_su3_sf"/>
</dbReference>
<dbReference type="EC" id="7.1.1.-" evidence="12"/>
<keyword evidence="15" id="KW-1185">Reference proteome</keyword>
<sequence length="136" mass="15530">MTIEVIAQYWAFTIFVIGAIGLCALMLILSFILGERRNIAVVHSKNLPFESGINSVGTARLRLSAKFYLIAMFFVIFDVEALYLYVWARVFHEAGWLGFCEVTIFICILLVGLFYLIRIGALNWTPNRSLRCKINK</sequence>
<evidence type="ECO:0000256" key="12">
    <source>
        <dbReference type="HAMAP-Rule" id="MF_01394"/>
    </source>
</evidence>
<dbReference type="PANTHER" id="PTHR11058:SF21">
    <property type="entry name" value="NADH-QUINONE OXIDOREDUCTASE SUBUNIT A"/>
    <property type="match status" value="1"/>
</dbReference>
<dbReference type="GO" id="GO:0008137">
    <property type="term" value="F:NADH dehydrogenase (ubiquinone) activity"/>
    <property type="evidence" value="ECO:0007669"/>
    <property type="project" value="InterPro"/>
</dbReference>
<comment type="subunit">
    <text evidence="12">NDH-1 is composed of 14 different subunits. Subunits NuoA, H, J, K, L, M, N constitute the membrane sector of the complex.</text>
</comment>
<evidence type="ECO:0000256" key="11">
    <source>
        <dbReference type="ARBA" id="ARBA00023136"/>
    </source>
</evidence>
<keyword evidence="8 12" id="KW-1133">Transmembrane helix</keyword>
<dbReference type="HAMAP" id="MF_01394">
    <property type="entry name" value="NDH1_NuoA"/>
    <property type="match status" value="1"/>
</dbReference>
<comment type="similarity">
    <text evidence="2 12 13">Belongs to the complex I subunit 3 family.</text>
</comment>
<evidence type="ECO:0000256" key="10">
    <source>
        <dbReference type="ARBA" id="ARBA00023075"/>
    </source>
</evidence>
<comment type="function">
    <text evidence="12">NDH-1 shuttles electrons from NADH, via FMN and iron-sulfur (Fe-S) centers, to quinones in the respiratory chain. The immediate electron acceptor for the enzyme in this species is believed to be ubiquinone. Couples the redox reaction to proton translocation (for every two electrons transferred, four hydrogen ions are translocated across the cytoplasmic membrane), and thus conserves the redox energy in a proton gradient.</text>
</comment>